<dbReference type="EMBL" id="LVHG01000106">
    <property type="protein sequence ID" value="OAK55057.1"/>
    <property type="molecule type" value="Genomic_DNA"/>
</dbReference>
<dbReference type="GO" id="GO:0004519">
    <property type="term" value="F:endonuclease activity"/>
    <property type="evidence" value="ECO:0007669"/>
    <property type="project" value="InterPro"/>
</dbReference>
<name>A0AA91DGQ3_VARPD</name>
<dbReference type="AlphaFoldDB" id="A0AA91DGQ3"/>
<comment type="caution">
    <text evidence="1">The sequence shown here is derived from an EMBL/GenBank/DDBJ whole genome shotgun (WGS) entry which is preliminary data.</text>
</comment>
<protein>
    <submittedName>
        <fullName evidence="1">Terminase</fullName>
    </submittedName>
</protein>
<proteinExistence type="predicted"/>
<dbReference type="GO" id="GO:0003677">
    <property type="term" value="F:DNA binding"/>
    <property type="evidence" value="ECO:0007669"/>
    <property type="project" value="InterPro"/>
</dbReference>
<accession>A0AA91DGQ3</accession>
<dbReference type="Pfam" id="PF05944">
    <property type="entry name" value="Phage_term_smal"/>
    <property type="match status" value="1"/>
</dbReference>
<evidence type="ECO:0000313" key="2">
    <source>
        <dbReference type="Proteomes" id="UP000077852"/>
    </source>
</evidence>
<evidence type="ECO:0000313" key="1">
    <source>
        <dbReference type="EMBL" id="OAK55057.1"/>
    </source>
</evidence>
<dbReference type="RefSeq" id="WP_081271654.1">
    <property type="nucleotide sequence ID" value="NZ_LVHG01000106.1"/>
</dbReference>
<reference evidence="1 2" key="1">
    <citation type="submission" date="2016-03" db="EMBL/GenBank/DDBJ databases">
        <title>Genome sequence of Variovorax paradoxus KB5.</title>
        <authorList>
            <person name="Jeong H."/>
            <person name="Hong C.E."/>
            <person name="Jo S.H."/>
            <person name="Park J.M."/>
        </authorList>
    </citation>
    <scope>NUCLEOTIDE SEQUENCE [LARGE SCALE GENOMIC DNA]</scope>
    <source>
        <strain evidence="1 2">KB5</strain>
    </source>
</reference>
<organism evidence="1 2">
    <name type="scientific">Variovorax paradoxus</name>
    <dbReference type="NCBI Taxonomy" id="34073"/>
    <lineage>
        <taxon>Bacteria</taxon>
        <taxon>Pseudomonadati</taxon>
        <taxon>Pseudomonadota</taxon>
        <taxon>Betaproteobacteria</taxon>
        <taxon>Burkholderiales</taxon>
        <taxon>Comamonadaceae</taxon>
        <taxon>Variovorax</taxon>
    </lineage>
</organism>
<gene>
    <name evidence="1" type="ORF">A3K87_04480</name>
</gene>
<sequence length="235" mass="25728">MRQTPAQRHLHAKLALIAVAAAPAGGEPQGSAYELGLVQLAEHRRRLKDIQSIERKIEAKRQFLPEYDAWIDSTLQAGTGGQDVIFTTVLVWHIDAGNYARALQMAPYAIEHDLQMPDQYDRSLGTVLIDEFGAAALGGKMTVEEARQMLPQVMACTEQLDAPDQARAKLHKAYGFALIGKKGSADVDYEALPLPAVAAGLNNLQRALSLFEQVGVKKEIERLDRRLKNAAPPAP</sequence>
<dbReference type="InterPro" id="IPR010270">
    <property type="entry name" value="Phage_P2_GpM"/>
</dbReference>
<dbReference type="Proteomes" id="UP000077852">
    <property type="component" value="Unassembled WGS sequence"/>
</dbReference>